<dbReference type="RefSeq" id="WP_251908743.1">
    <property type="nucleotide sequence ID" value="NZ_JAMRXG010000001.1"/>
</dbReference>
<evidence type="ECO:0000256" key="1">
    <source>
        <dbReference type="ARBA" id="ARBA00022450"/>
    </source>
</evidence>
<keyword evidence="5" id="KW-1185">Reference proteome</keyword>
<dbReference type="Gene3D" id="1.10.1200.10">
    <property type="entry name" value="ACP-like"/>
    <property type="match status" value="1"/>
</dbReference>
<dbReference type="InterPro" id="IPR036736">
    <property type="entry name" value="ACP-like_sf"/>
</dbReference>
<gene>
    <name evidence="4" type="ORF">NDR86_00065</name>
</gene>
<comment type="caution">
    <text evidence="4">The sequence shown here is derived from an EMBL/GenBank/DDBJ whole genome shotgun (WGS) entry which is preliminary data.</text>
</comment>
<evidence type="ECO:0000256" key="2">
    <source>
        <dbReference type="ARBA" id="ARBA00022553"/>
    </source>
</evidence>
<dbReference type="AlphaFoldDB" id="A0A9X2E1H5"/>
<feature type="domain" description="Carrier" evidence="3">
    <location>
        <begin position="3"/>
        <end position="81"/>
    </location>
</feature>
<keyword evidence="2" id="KW-0597">Phosphoprotein</keyword>
<name>A0A9X2E1H5_9NOCA</name>
<sequence length="87" mass="9347">MTQMTLDDLTRILREAAGADEAVDLSGDILDTPFDDLGYDSIAMLETASRIQVAYKVVLSDDAFIGAETPRELIDLVNGLLTTAPST</sequence>
<proteinExistence type="predicted"/>
<dbReference type="PROSITE" id="PS00012">
    <property type="entry name" value="PHOSPHOPANTETHEINE"/>
    <property type="match status" value="1"/>
</dbReference>
<organism evidence="4 5">
    <name type="scientific">Nocardia pulmonis</name>
    <dbReference type="NCBI Taxonomy" id="2951408"/>
    <lineage>
        <taxon>Bacteria</taxon>
        <taxon>Bacillati</taxon>
        <taxon>Actinomycetota</taxon>
        <taxon>Actinomycetes</taxon>
        <taxon>Mycobacteriales</taxon>
        <taxon>Nocardiaceae</taxon>
        <taxon>Nocardia</taxon>
    </lineage>
</organism>
<dbReference type="InterPro" id="IPR006162">
    <property type="entry name" value="Ppantetheine_attach_site"/>
</dbReference>
<evidence type="ECO:0000259" key="3">
    <source>
        <dbReference type="PROSITE" id="PS50075"/>
    </source>
</evidence>
<dbReference type="InterPro" id="IPR009081">
    <property type="entry name" value="PP-bd_ACP"/>
</dbReference>
<protein>
    <submittedName>
        <fullName evidence="4">Acyl carrier protein</fullName>
    </submittedName>
</protein>
<dbReference type="EMBL" id="JAMRXG010000001">
    <property type="protein sequence ID" value="MCM6771860.1"/>
    <property type="molecule type" value="Genomic_DNA"/>
</dbReference>
<reference evidence="4" key="1">
    <citation type="submission" date="2022-06" db="EMBL/GenBank/DDBJ databases">
        <title>Novel species in genus nocardia.</title>
        <authorList>
            <person name="Li F."/>
        </authorList>
    </citation>
    <scope>NUCLEOTIDE SEQUENCE</scope>
    <source>
        <strain evidence="4">CDC141</strain>
    </source>
</reference>
<evidence type="ECO:0000313" key="4">
    <source>
        <dbReference type="EMBL" id="MCM6771860.1"/>
    </source>
</evidence>
<keyword evidence="1" id="KW-0596">Phosphopantetheine</keyword>
<accession>A0A9X2E1H5</accession>
<dbReference type="SUPFAM" id="SSF47336">
    <property type="entry name" value="ACP-like"/>
    <property type="match status" value="1"/>
</dbReference>
<dbReference type="PROSITE" id="PS50075">
    <property type="entry name" value="CARRIER"/>
    <property type="match status" value="1"/>
</dbReference>
<dbReference type="Proteomes" id="UP001139157">
    <property type="component" value="Unassembled WGS sequence"/>
</dbReference>
<dbReference type="Pfam" id="PF00550">
    <property type="entry name" value="PP-binding"/>
    <property type="match status" value="1"/>
</dbReference>
<evidence type="ECO:0000313" key="5">
    <source>
        <dbReference type="Proteomes" id="UP001139157"/>
    </source>
</evidence>